<dbReference type="InterPro" id="IPR058594">
    <property type="entry name" value="PB1-like_dom_pln"/>
</dbReference>
<evidence type="ECO:0000313" key="7">
    <source>
        <dbReference type="EMBL" id="KAK9932734.1"/>
    </source>
</evidence>
<dbReference type="AlphaFoldDB" id="A0AAW1X8B5"/>
<dbReference type="GO" id="GO:0004803">
    <property type="term" value="F:transposase activity"/>
    <property type="evidence" value="ECO:0007669"/>
    <property type="project" value="InterPro"/>
</dbReference>
<dbReference type="PANTHER" id="PTHR31973">
    <property type="entry name" value="POLYPROTEIN, PUTATIVE-RELATED"/>
    <property type="match status" value="1"/>
</dbReference>
<evidence type="ECO:0000256" key="3">
    <source>
        <dbReference type="ARBA" id="ARBA00023172"/>
    </source>
</evidence>
<feature type="domain" description="MULE transposase" evidence="5">
    <location>
        <begin position="659"/>
        <end position="754"/>
    </location>
</feature>
<organism evidence="7 8">
    <name type="scientific">Rubus argutus</name>
    <name type="common">Southern blackberry</name>
    <dbReference type="NCBI Taxonomy" id="59490"/>
    <lineage>
        <taxon>Eukaryota</taxon>
        <taxon>Viridiplantae</taxon>
        <taxon>Streptophyta</taxon>
        <taxon>Embryophyta</taxon>
        <taxon>Tracheophyta</taxon>
        <taxon>Spermatophyta</taxon>
        <taxon>Magnoliopsida</taxon>
        <taxon>eudicotyledons</taxon>
        <taxon>Gunneridae</taxon>
        <taxon>Pentapetalae</taxon>
        <taxon>rosids</taxon>
        <taxon>fabids</taxon>
        <taxon>Rosales</taxon>
        <taxon>Rosaceae</taxon>
        <taxon>Rosoideae</taxon>
        <taxon>Rosoideae incertae sedis</taxon>
        <taxon>Rubus</taxon>
    </lineage>
</organism>
<dbReference type="PANTHER" id="PTHR31973:SF199">
    <property type="entry name" value="SWIM-TYPE DOMAIN-CONTAINING PROTEIN"/>
    <property type="match status" value="1"/>
</dbReference>
<accession>A0AAW1X8B5</accession>
<sequence>MATTMWRHFRVLGPRPPLGQQEDYTMEIHHGGYFHHMPNDTKKYKIAKFNKLGGKLFLDNLDPEKISLVEMNNIAWDLGYREKPISYWYKLPGSSSCEGWMKLLCDADCVEMTKQIPIRKRIIEVYIIGGGKRKRVEAELDDEKPYPPDWNNPLNDVGPTTKVNMVEEANLYGSQLNAMNDIEVEMNNEVNIGADDGGNETILVGKKKGTSVDVTVEVCGTADTLLSHKEFANVGELVDLFGSTQGSKGDDGQSSLCIDLKIGSEERESNVNIVSELFVGTNSAPEKVKIKESIAGQQVAEETSSDRNPRKLKERASRKEKEKQKEVFDQEIVEEKGARKKRGEVKGSKYNTRFKGKKKVKVTKDGESSDDSEFYVDSDYELLEQDDEVDFVENVTEPNRVEEYEEMGFEGVISDDDEPEDDLESWDGSETEEDEQGNPLPKSQPRRLKVKSWNRAVDLKNPRFCIGQAFANSEVLKEAVREFALQNQLGLWFSKNSPKKIQVKCQVGCPFWLYASPIGDEDPTLYIKTLRLAHKCHPVQVLPYLNANRIAEEVAQDLMVNPEWQRAGVLNHIQKKFKLDVSIQTVYRGTKAAKKKNEGHYIDQYNKLAAYRQELKRSDPGSTVEIKTEMDGNVRRFQRMYICLAACKEGWLKGCRPIIGLDGCHIKGQHPGQLLAAIGIDANNGMFPIAYAICEVENTETWRWFIEYLKWDLQMENDFSYTFITDKQKGLGNAIAAVMPNSEHRHCVRHLYNNFKTKHPGEGLKQTLWNAARSSTLVWFNKHMEDMRR</sequence>
<dbReference type="InterPro" id="IPR018289">
    <property type="entry name" value="MULE_transposase_dom"/>
</dbReference>
<feature type="compositionally biased region" description="Acidic residues" evidence="4">
    <location>
        <begin position="403"/>
        <end position="436"/>
    </location>
</feature>
<keyword evidence="3" id="KW-0233">DNA recombination</keyword>
<protein>
    <recommendedName>
        <fullName evidence="9">Transposase</fullName>
    </recommendedName>
</protein>
<dbReference type="PROSITE" id="PS01007">
    <property type="entry name" value="TRANSPOSASE_MUTATOR"/>
    <property type="match status" value="1"/>
</dbReference>
<dbReference type="GO" id="GO:0003677">
    <property type="term" value="F:DNA binding"/>
    <property type="evidence" value="ECO:0007669"/>
    <property type="project" value="UniProtKB-KW"/>
</dbReference>
<evidence type="ECO:0000313" key="8">
    <source>
        <dbReference type="Proteomes" id="UP001457282"/>
    </source>
</evidence>
<feature type="region of interest" description="Disordered" evidence="4">
    <location>
        <begin position="295"/>
        <end position="327"/>
    </location>
</feature>
<evidence type="ECO:0000259" key="5">
    <source>
        <dbReference type="Pfam" id="PF10551"/>
    </source>
</evidence>
<evidence type="ECO:0000256" key="1">
    <source>
        <dbReference type="ARBA" id="ARBA00022578"/>
    </source>
</evidence>
<evidence type="ECO:0000259" key="6">
    <source>
        <dbReference type="Pfam" id="PF26130"/>
    </source>
</evidence>
<dbReference type="InterPro" id="IPR001207">
    <property type="entry name" value="Transposase_mutator"/>
</dbReference>
<dbReference type="Proteomes" id="UP001457282">
    <property type="component" value="Unassembled WGS sequence"/>
</dbReference>
<gene>
    <name evidence="7" type="ORF">M0R45_019958</name>
</gene>
<evidence type="ECO:0000256" key="4">
    <source>
        <dbReference type="SAM" id="MobiDB-lite"/>
    </source>
</evidence>
<feature type="domain" description="PB1-like" evidence="6">
    <location>
        <begin position="22"/>
        <end position="127"/>
    </location>
</feature>
<evidence type="ECO:0000256" key="2">
    <source>
        <dbReference type="ARBA" id="ARBA00023125"/>
    </source>
</evidence>
<dbReference type="Pfam" id="PF26130">
    <property type="entry name" value="PB1-like"/>
    <property type="match status" value="1"/>
</dbReference>
<feature type="compositionally biased region" description="Basic and acidic residues" evidence="4">
    <location>
        <begin position="304"/>
        <end position="327"/>
    </location>
</feature>
<dbReference type="GO" id="GO:0006313">
    <property type="term" value="P:DNA transposition"/>
    <property type="evidence" value="ECO:0007669"/>
    <property type="project" value="InterPro"/>
</dbReference>
<keyword evidence="8" id="KW-1185">Reference proteome</keyword>
<dbReference type="EMBL" id="JBEDUW010000004">
    <property type="protein sequence ID" value="KAK9932734.1"/>
    <property type="molecule type" value="Genomic_DNA"/>
</dbReference>
<keyword evidence="2" id="KW-0238">DNA-binding</keyword>
<comment type="caution">
    <text evidence="7">The sequence shown here is derived from an EMBL/GenBank/DDBJ whole genome shotgun (WGS) entry which is preliminary data.</text>
</comment>
<keyword evidence="1" id="KW-0815">Transposition</keyword>
<reference evidence="7 8" key="1">
    <citation type="journal article" date="2023" name="G3 (Bethesda)">
        <title>A chromosome-length genome assembly and annotation of blackberry (Rubus argutus, cv. 'Hillquist').</title>
        <authorList>
            <person name="Bruna T."/>
            <person name="Aryal R."/>
            <person name="Dudchenko O."/>
            <person name="Sargent D.J."/>
            <person name="Mead D."/>
            <person name="Buti M."/>
            <person name="Cavallini A."/>
            <person name="Hytonen T."/>
            <person name="Andres J."/>
            <person name="Pham M."/>
            <person name="Weisz D."/>
            <person name="Mascagni F."/>
            <person name="Usai G."/>
            <person name="Natali L."/>
            <person name="Bassil N."/>
            <person name="Fernandez G.E."/>
            <person name="Lomsadze A."/>
            <person name="Armour M."/>
            <person name="Olukolu B."/>
            <person name="Poorten T."/>
            <person name="Britton C."/>
            <person name="Davik J."/>
            <person name="Ashrafi H."/>
            <person name="Aiden E.L."/>
            <person name="Borodovsky M."/>
            <person name="Worthington M."/>
        </authorList>
    </citation>
    <scope>NUCLEOTIDE SEQUENCE [LARGE SCALE GENOMIC DNA]</scope>
    <source>
        <strain evidence="7">PI 553951</strain>
    </source>
</reference>
<name>A0AAW1X8B5_RUBAR</name>
<proteinExistence type="predicted"/>
<evidence type="ECO:0008006" key="9">
    <source>
        <dbReference type="Google" id="ProtNLM"/>
    </source>
</evidence>
<dbReference type="Pfam" id="PF10551">
    <property type="entry name" value="MULE"/>
    <property type="match status" value="1"/>
</dbReference>
<feature type="region of interest" description="Disordered" evidence="4">
    <location>
        <begin position="403"/>
        <end position="447"/>
    </location>
</feature>